<keyword evidence="10" id="KW-1185">Reference proteome</keyword>
<evidence type="ECO:0000313" key="10">
    <source>
        <dbReference type="Proteomes" id="UP000502136"/>
    </source>
</evidence>
<evidence type="ECO:0000259" key="8">
    <source>
        <dbReference type="PROSITE" id="PS50928"/>
    </source>
</evidence>
<comment type="similarity">
    <text evidence="7">Belongs to the binding-protein-dependent transport system permease family.</text>
</comment>
<evidence type="ECO:0000256" key="6">
    <source>
        <dbReference type="ARBA" id="ARBA00023136"/>
    </source>
</evidence>
<evidence type="ECO:0000256" key="1">
    <source>
        <dbReference type="ARBA" id="ARBA00004651"/>
    </source>
</evidence>
<feature type="domain" description="ABC transmembrane type-1" evidence="8">
    <location>
        <begin position="74"/>
        <end position="274"/>
    </location>
</feature>
<evidence type="ECO:0000313" key="9">
    <source>
        <dbReference type="EMBL" id="QJC51545.1"/>
    </source>
</evidence>
<dbReference type="Pfam" id="PF00528">
    <property type="entry name" value="BPD_transp_1"/>
    <property type="match status" value="1"/>
</dbReference>
<evidence type="ECO:0000256" key="3">
    <source>
        <dbReference type="ARBA" id="ARBA00022475"/>
    </source>
</evidence>
<keyword evidence="6 7" id="KW-0472">Membrane</keyword>
<dbReference type="Gene3D" id="1.10.3720.10">
    <property type="entry name" value="MetI-like"/>
    <property type="match status" value="1"/>
</dbReference>
<feature type="transmembrane region" description="Helical" evidence="7">
    <location>
        <begin position="142"/>
        <end position="163"/>
    </location>
</feature>
<sequence length="292" mass="31710">MRHRSPSYKLFSICNAVALAALGLLCVLPVAHVFAVSLSSRAAATANIVNFWPIGFTLDAYGQTLANTHFLRALANGIGRTVLGTGISIVILMLAAYALSKSDRKFAGRSVYAWFFVVPMLFGGGMIPTYLVVKETGLLNTIWALVIPGAASAYLLILMLNFFRTVPIELEEAALIDGAGHFTTLFRVYLPVSMAGIATISLFEMVAHWNSWFDGMIYLKNPKDYPLATFLQSVIGKENFQEAGIQAEDVANISSRTVKASQIFIGALPILAVYPFLQKYFVKGIVLGSVKG</sequence>
<feature type="transmembrane region" description="Helical" evidence="7">
    <location>
        <begin position="260"/>
        <end position="277"/>
    </location>
</feature>
<dbReference type="GO" id="GO:0005886">
    <property type="term" value="C:plasma membrane"/>
    <property type="evidence" value="ECO:0007669"/>
    <property type="project" value="UniProtKB-SubCell"/>
</dbReference>
<dbReference type="PROSITE" id="PS50928">
    <property type="entry name" value="ABC_TM1"/>
    <property type="match status" value="1"/>
</dbReference>
<dbReference type="RefSeq" id="WP_168907192.1">
    <property type="nucleotide sequence ID" value="NZ_CP051428.1"/>
</dbReference>
<dbReference type="InterPro" id="IPR000515">
    <property type="entry name" value="MetI-like"/>
</dbReference>
<evidence type="ECO:0000256" key="4">
    <source>
        <dbReference type="ARBA" id="ARBA00022692"/>
    </source>
</evidence>
<evidence type="ECO:0000256" key="7">
    <source>
        <dbReference type="RuleBase" id="RU363032"/>
    </source>
</evidence>
<keyword evidence="4 7" id="KW-0812">Transmembrane</keyword>
<reference evidence="9 10" key="1">
    <citation type="submission" date="2020-04" db="EMBL/GenBank/DDBJ databases">
        <title>Novel Paenibacillus strain UniB2 isolated from commercial digestive syrup.</title>
        <authorList>
            <person name="Thorat V."/>
            <person name="Kirdat K."/>
            <person name="Tiwarekar B."/>
            <person name="Yadav A."/>
        </authorList>
    </citation>
    <scope>NUCLEOTIDE SEQUENCE [LARGE SCALE GENOMIC DNA]</scope>
    <source>
        <strain evidence="9 10">UniB2</strain>
    </source>
</reference>
<dbReference type="AlphaFoldDB" id="A0A6H2GVX0"/>
<keyword evidence="2 7" id="KW-0813">Transport</keyword>
<dbReference type="KEGG" id="palr:HGI30_08265"/>
<protein>
    <submittedName>
        <fullName evidence="9">Carbohydrate ABC transporter permease</fullName>
    </submittedName>
</protein>
<name>A0A6H2GVX0_9BACL</name>
<dbReference type="SUPFAM" id="SSF161098">
    <property type="entry name" value="MetI-like"/>
    <property type="match status" value="1"/>
</dbReference>
<keyword evidence="5 7" id="KW-1133">Transmembrane helix</keyword>
<dbReference type="PANTHER" id="PTHR43744:SF9">
    <property type="entry name" value="POLYGALACTURONAN_RHAMNOGALACTURONAN TRANSPORT SYSTEM PERMEASE PROTEIN YTCP"/>
    <property type="match status" value="1"/>
</dbReference>
<dbReference type="EMBL" id="CP051428">
    <property type="protein sequence ID" value="QJC51545.1"/>
    <property type="molecule type" value="Genomic_DNA"/>
</dbReference>
<evidence type="ECO:0000256" key="2">
    <source>
        <dbReference type="ARBA" id="ARBA00022448"/>
    </source>
</evidence>
<feature type="transmembrane region" description="Helical" evidence="7">
    <location>
        <begin position="184"/>
        <end position="203"/>
    </location>
</feature>
<proteinExistence type="inferred from homology"/>
<keyword evidence="3" id="KW-1003">Cell membrane</keyword>
<dbReference type="PANTHER" id="PTHR43744">
    <property type="entry name" value="ABC TRANSPORTER PERMEASE PROTEIN MG189-RELATED-RELATED"/>
    <property type="match status" value="1"/>
</dbReference>
<feature type="transmembrane region" description="Helical" evidence="7">
    <location>
        <begin position="78"/>
        <end position="99"/>
    </location>
</feature>
<dbReference type="GO" id="GO:0055085">
    <property type="term" value="P:transmembrane transport"/>
    <property type="evidence" value="ECO:0007669"/>
    <property type="project" value="InterPro"/>
</dbReference>
<comment type="subcellular location">
    <subcellularLocation>
        <location evidence="1 7">Cell membrane</location>
        <topology evidence="1 7">Multi-pass membrane protein</topology>
    </subcellularLocation>
</comment>
<feature type="transmembrane region" description="Helical" evidence="7">
    <location>
        <begin position="111"/>
        <end position="130"/>
    </location>
</feature>
<dbReference type="InterPro" id="IPR035906">
    <property type="entry name" value="MetI-like_sf"/>
</dbReference>
<organism evidence="9 10">
    <name type="scientific">Paenibacillus albicereus</name>
    <dbReference type="NCBI Taxonomy" id="2726185"/>
    <lineage>
        <taxon>Bacteria</taxon>
        <taxon>Bacillati</taxon>
        <taxon>Bacillota</taxon>
        <taxon>Bacilli</taxon>
        <taxon>Bacillales</taxon>
        <taxon>Paenibacillaceae</taxon>
        <taxon>Paenibacillus</taxon>
    </lineage>
</organism>
<dbReference type="Proteomes" id="UP000502136">
    <property type="component" value="Chromosome"/>
</dbReference>
<evidence type="ECO:0000256" key="5">
    <source>
        <dbReference type="ARBA" id="ARBA00022989"/>
    </source>
</evidence>
<gene>
    <name evidence="9" type="ORF">HGI30_08265</name>
</gene>
<accession>A0A6H2GVX0</accession>
<dbReference type="CDD" id="cd06261">
    <property type="entry name" value="TM_PBP2"/>
    <property type="match status" value="1"/>
</dbReference>